<gene>
    <name evidence="1" type="ORF">A2W14_02880</name>
</gene>
<dbReference type="InterPro" id="IPR011004">
    <property type="entry name" value="Trimer_LpxA-like_sf"/>
</dbReference>
<proteinExistence type="predicted"/>
<dbReference type="SUPFAM" id="SSF51161">
    <property type="entry name" value="Trimeric LpxA-like enzymes"/>
    <property type="match status" value="1"/>
</dbReference>
<dbReference type="InterPro" id="IPR050179">
    <property type="entry name" value="Trans_hexapeptide_repeat"/>
</dbReference>
<evidence type="ECO:0008006" key="3">
    <source>
        <dbReference type="Google" id="ProtNLM"/>
    </source>
</evidence>
<dbReference type="InterPro" id="IPR001451">
    <property type="entry name" value="Hexapep"/>
</dbReference>
<evidence type="ECO:0000313" key="2">
    <source>
        <dbReference type="Proteomes" id="UP000176665"/>
    </source>
</evidence>
<accession>A0A1F5YSW3</accession>
<organism evidence="1 2">
    <name type="scientific">Candidatus Gottesmanbacteria bacterium RBG_16_37_8</name>
    <dbReference type="NCBI Taxonomy" id="1798371"/>
    <lineage>
        <taxon>Bacteria</taxon>
        <taxon>Candidatus Gottesmaniibacteriota</taxon>
    </lineage>
</organism>
<protein>
    <recommendedName>
        <fullName evidence="3">Transferase</fullName>
    </recommendedName>
</protein>
<dbReference type="PANTHER" id="PTHR43300">
    <property type="entry name" value="ACETYLTRANSFERASE"/>
    <property type="match status" value="1"/>
</dbReference>
<comment type="caution">
    <text evidence="1">The sequence shown here is derived from an EMBL/GenBank/DDBJ whole genome shotgun (WGS) entry which is preliminary data.</text>
</comment>
<dbReference type="AlphaFoldDB" id="A0A1F5YSW3"/>
<name>A0A1F5YSW3_9BACT</name>
<dbReference type="EMBL" id="MFJA01000033">
    <property type="protein sequence ID" value="OGG03301.1"/>
    <property type="molecule type" value="Genomic_DNA"/>
</dbReference>
<evidence type="ECO:0000313" key="1">
    <source>
        <dbReference type="EMBL" id="OGG03301.1"/>
    </source>
</evidence>
<dbReference type="STRING" id="1798371.A2W14_02880"/>
<sequence>MKNFISSTAIIGKGVDFGFNVVIGDKAKIGNNSILRNNIVIYEGTEIGKSCLIEDGAVLGKPTNNSKAITRKVDSKPAPLIIGNSTIIGTHVIIFKGTMIGNDCLIGDGANIREGCQIGNKTLISRGVTINYNTRVGNNCKILDLTHLTGEMVIEDDVFISTHVVSSNDNSMGRNRVL</sequence>
<dbReference type="Gene3D" id="2.160.10.10">
    <property type="entry name" value="Hexapeptide repeat proteins"/>
    <property type="match status" value="2"/>
</dbReference>
<dbReference type="Proteomes" id="UP000176665">
    <property type="component" value="Unassembled WGS sequence"/>
</dbReference>
<reference evidence="1 2" key="1">
    <citation type="journal article" date="2016" name="Nat. Commun.">
        <title>Thousands of microbial genomes shed light on interconnected biogeochemical processes in an aquifer system.</title>
        <authorList>
            <person name="Anantharaman K."/>
            <person name="Brown C.T."/>
            <person name="Hug L.A."/>
            <person name="Sharon I."/>
            <person name="Castelle C.J."/>
            <person name="Probst A.J."/>
            <person name="Thomas B.C."/>
            <person name="Singh A."/>
            <person name="Wilkins M.J."/>
            <person name="Karaoz U."/>
            <person name="Brodie E.L."/>
            <person name="Williams K.H."/>
            <person name="Hubbard S.S."/>
            <person name="Banfield J.F."/>
        </authorList>
    </citation>
    <scope>NUCLEOTIDE SEQUENCE [LARGE SCALE GENOMIC DNA]</scope>
</reference>
<dbReference type="Pfam" id="PF00132">
    <property type="entry name" value="Hexapep"/>
    <property type="match status" value="2"/>
</dbReference>
<feature type="non-terminal residue" evidence="1">
    <location>
        <position position="178"/>
    </location>
</feature>